<keyword evidence="3" id="KW-0119">Carbohydrate metabolism</keyword>
<dbReference type="PANTHER" id="PTHR31469:SF8">
    <property type="entry name" value="OS07G0641000 PROTEIN"/>
    <property type="match status" value="1"/>
</dbReference>
<organism evidence="6">
    <name type="scientific">Aplanochytrium stocchinoi</name>
    <dbReference type="NCBI Taxonomy" id="215587"/>
    <lineage>
        <taxon>Eukaryota</taxon>
        <taxon>Sar</taxon>
        <taxon>Stramenopiles</taxon>
        <taxon>Bigyra</taxon>
        <taxon>Labyrinthulomycetes</taxon>
        <taxon>Thraustochytrida</taxon>
        <taxon>Thraustochytriidae</taxon>
        <taxon>Aplanochytrium</taxon>
    </lineage>
</organism>
<feature type="transmembrane region" description="Helical" evidence="5">
    <location>
        <begin position="20"/>
        <end position="42"/>
    </location>
</feature>
<dbReference type="CDD" id="cd11296">
    <property type="entry name" value="O-FucT_like"/>
    <property type="match status" value="1"/>
</dbReference>
<evidence type="ECO:0000256" key="3">
    <source>
        <dbReference type="ARBA" id="ARBA00023277"/>
    </source>
</evidence>
<sequence length="607" mass="70718">MAGKQNLNVGTLPVLTWRNLLLGVLASMIVFSSLVHMSAMLVPGVLEENGMSVLESQLHPEAFVGATAEKGGRSNVNLRSRRQPSVEGKSASTSSFENFDTVENVQAQTDFQKIYSLDKLRDAGYANALIKSDELEPEGKQILQDCPDVSRHVVYWQNLPKDKVWESPYKNLGPKNKYLLFEPDEGGWNNLRLGFEANLALAFATGRTFVLPPRDRVYLLKKSSQQQKEKLNKLFKSDTNLISARSPVYGFEDIFAMEPLRERMRVITMEEFIREVINDPSNNELPRPQEELIKLVQENKFLSWKNSLLRSWIQRISVQPKWNPSKVFVAFPQRDRLHKEGIEKFTDNQLNVGMRPWKKRRREPVFYDEELWNSKVLLFSQCRGAPCRMLVQFYSLLYFADEKDDKMLKRFIRDHLHYSSDILCTGARIIDMILNDANSIKNDNDNEISPMKLYSSGHVRRNDFQYKEARHAPLQDILDVMWRHTKVHNEVLYLSTDETDKDVLAPLSAHYQVKLLGDYADKVGLHEIDPNFVGMIEQVVASKARIFIGTWWSTFTAYIMRMRGYRGLNHQSFYYPKPFEKEMQRFQHPEGLGWWREWDPAWYQLDE</sequence>
<dbReference type="InterPro" id="IPR019378">
    <property type="entry name" value="GDP-Fuc_O-FucTrfase"/>
</dbReference>
<keyword evidence="5" id="KW-1133">Transmembrane helix</keyword>
<dbReference type="GO" id="GO:0006004">
    <property type="term" value="P:fucose metabolic process"/>
    <property type="evidence" value="ECO:0007669"/>
    <property type="project" value="UniProtKB-KW"/>
</dbReference>
<keyword evidence="2" id="KW-0294">Fucose metabolism</keyword>
<dbReference type="Gene3D" id="3.40.50.11350">
    <property type="match status" value="1"/>
</dbReference>
<reference evidence="6" key="1">
    <citation type="submission" date="2021-01" db="EMBL/GenBank/DDBJ databases">
        <authorList>
            <person name="Corre E."/>
            <person name="Pelletier E."/>
            <person name="Niang G."/>
            <person name="Scheremetjew M."/>
            <person name="Finn R."/>
            <person name="Kale V."/>
            <person name="Holt S."/>
            <person name="Cochrane G."/>
            <person name="Meng A."/>
            <person name="Brown T."/>
            <person name="Cohen L."/>
        </authorList>
    </citation>
    <scope>NUCLEOTIDE SEQUENCE</scope>
    <source>
        <strain evidence="6">GSBS06</strain>
    </source>
</reference>
<evidence type="ECO:0000256" key="2">
    <source>
        <dbReference type="ARBA" id="ARBA00023253"/>
    </source>
</evidence>
<dbReference type="PANTHER" id="PTHR31469">
    <property type="entry name" value="OS07G0633600 PROTEIN"/>
    <property type="match status" value="1"/>
</dbReference>
<gene>
    <name evidence="6" type="ORF">ASTO00021_LOCUS541</name>
    <name evidence="7" type="ORF">ASTO00021_LOCUS542</name>
</gene>
<evidence type="ECO:0000256" key="4">
    <source>
        <dbReference type="SAM" id="MobiDB-lite"/>
    </source>
</evidence>
<feature type="region of interest" description="Disordered" evidence="4">
    <location>
        <begin position="73"/>
        <end position="93"/>
    </location>
</feature>
<evidence type="ECO:0000313" key="6">
    <source>
        <dbReference type="EMBL" id="CAE0430233.1"/>
    </source>
</evidence>
<protein>
    <recommendedName>
        <fullName evidence="8">O-fucosyltransferase family protein</fullName>
    </recommendedName>
</protein>
<dbReference type="GO" id="GO:0016740">
    <property type="term" value="F:transferase activity"/>
    <property type="evidence" value="ECO:0007669"/>
    <property type="project" value="UniProtKB-KW"/>
</dbReference>
<dbReference type="EMBL" id="HBIN01001037">
    <property type="protein sequence ID" value="CAE0430234.1"/>
    <property type="molecule type" value="Transcribed_RNA"/>
</dbReference>
<dbReference type="EMBL" id="HBIN01001036">
    <property type="protein sequence ID" value="CAE0430233.1"/>
    <property type="molecule type" value="Transcribed_RNA"/>
</dbReference>
<dbReference type="Pfam" id="PF10250">
    <property type="entry name" value="O-FucT"/>
    <property type="match status" value="1"/>
</dbReference>
<evidence type="ECO:0000256" key="1">
    <source>
        <dbReference type="ARBA" id="ARBA00022679"/>
    </source>
</evidence>
<accession>A0A6S7ZGN1</accession>
<keyword evidence="5" id="KW-0472">Membrane</keyword>
<dbReference type="Gene3D" id="3.40.50.11340">
    <property type="match status" value="1"/>
</dbReference>
<keyword evidence="1" id="KW-0808">Transferase</keyword>
<evidence type="ECO:0000313" key="7">
    <source>
        <dbReference type="EMBL" id="CAE0430234.1"/>
    </source>
</evidence>
<evidence type="ECO:0008006" key="8">
    <source>
        <dbReference type="Google" id="ProtNLM"/>
    </source>
</evidence>
<name>A0A6S7ZGN1_9STRA</name>
<dbReference type="AlphaFoldDB" id="A0A6S7ZGN1"/>
<proteinExistence type="predicted"/>
<evidence type="ECO:0000256" key="5">
    <source>
        <dbReference type="SAM" id="Phobius"/>
    </source>
</evidence>
<keyword evidence="5" id="KW-0812">Transmembrane</keyword>